<dbReference type="AlphaFoldDB" id="A0A158EC40"/>
<comment type="similarity">
    <text evidence="2">Belongs to the NADH:flavin oxidoreductase/NADH oxidase family.</text>
</comment>
<dbReference type="RefSeq" id="WP_062611024.1">
    <property type="nucleotide sequence ID" value="NZ_FCOX02000063.1"/>
</dbReference>
<dbReference type="Pfam" id="PF00724">
    <property type="entry name" value="Oxidored_FMN"/>
    <property type="match status" value="1"/>
</dbReference>
<dbReference type="Gene3D" id="3.20.20.70">
    <property type="entry name" value="Aldolase class I"/>
    <property type="match status" value="1"/>
</dbReference>
<evidence type="ECO:0000259" key="5">
    <source>
        <dbReference type="Pfam" id="PF00724"/>
    </source>
</evidence>
<gene>
    <name evidence="6" type="ORF">AWB78_06947</name>
</gene>
<evidence type="ECO:0000313" key="7">
    <source>
        <dbReference type="Proteomes" id="UP000071859"/>
    </source>
</evidence>
<dbReference type="Proteomes" id="UP000071859">
    <property type="component" value="Unassembled WGS sequence"/>
</dbReference>
<evidence type="ECO:0000313" key="6">
    <source>
        <dbReference type="EMBL" id="SAL04408.1"/>
    </source>
</evidence>
<keyword evidence="3" id="KW-0560">Oxidoreductase</keyword>
<proteinExistence type="inferred from homology"/>
<dbReference type="InterPro" id="IPR013785">
    <property type="entry name" value="Aldolase_TIM"/>
</dbReference>
<organism evidence="6 7">
    <name type="scientific">Caballeronia calidae</name>
    <dbReference type="NCBI Taxonomy" id="1777139"/>
    <lineage>
        <taxon>Bacteria</taxon>
        <taxon>Pseudomonadati</taxon>
        <taxon>Pseudomonadota</taxon>
        <taxon>Betaproteobacteria</taxon>
        <taxon>Burkholderiales</taxon>
        <taxon>Burkholderiaceae</taxon>
        <taxon>Caballeronia</taxon>
    </lineage>
</organism>
<comment type="caution">
    <text evidence="6">The sequence shown here is derived from an EMBL/GenBank/DDBJ whole genome shotgun (WGS) entry which is preliminary data.</text>
</comment>
<keyword evidence="7" id="KW-1185">Reference proteome</keyword>
<feature type="region of interest" description="Disordered" evidence="4">
    <location>
        <begin position="343"/>
        <end position="364"/>
    </location>
</feature>
<dbReference type="SUPFAM" id="SSF51395">
    <property type="entry name" value="FMN-linked oxidoreductases"/>
    <property type="match status" value="1"/>
</dbReference>
<evidence type="ECO:0000256" key="2">
    <source>
        <dbReference type="ARBA" id="ARBA00005979"/>
    </source>
</evidence>
<dbReference type="CDD" id="cd02933">
    <property type="entry name" value="OYE_like_FMN"/>
    <property type="match status" value="1"/>
</dbReference>
<dbReference type="InterPro" id="IPR001155">
    <property type="entry name" value="OxRdtase_FMN_N"/>
</dbReference>
<dbReference type="PANTHER" id="PTHR22893">
    <property type="entry name" value="NADH OXIDOREDUCTASE-RELATED"/>
    <property type="match status" value="1"/>
</dbReference>
<dbReference type="GO" id="GO:0016628">
    <property type="term" value="F:oxidoreductase activity, acting on the CH-CH group of donors, NAD or NADP as acceptor"/>
    <property type="evidence" value="ECO:0007669"/>
    <property type="project" value="UniProtKB-ARBA"/>
</dbReference>
<dbReference type="PANTHER" id="PTHR22893:SF91">
    <property type="entry name" value="NADPH DEHYDROGENASE 2-RELATED"/>
    <property type="match status" value="1"/>
</dbReference>
<dbReference type="InterPro" id="IPR045247">
    <property type="entry name" value="Oye-like"/>
</dbReference>
<dbReference type="GO" id="GO:0010181">
    <property type="term" value="F:FMN binding"/>
    <property type="evidence" value="ECO:0007669"/>
    <property type="project" value="InterPro"/>
</dbReference>
<evidence type="ECO:0000256" key="3">
    <source>
        <dbReference type="ARBA" id="ARBA00023002"/>
    </source>
</evidence>
<dbReference type="OrthoDB" id="8985337at2"/>
<reference evidence="6" key="1">
    <citation type="submission" date="2016-01" db="EMBL/GenBank/DDBJ databases">
        <authorList>
            <person name="Peeters C."/>
        </authorList>
    </citation>
    <scope>NUCLEOTIDE SEQUENCE</scope>
    <source>
        <strain evidence="6">LMG 29321</strain>
    </source>
</reference>
<accession>A0A158EC40</accession>
<protein>
    <submittedName>
        <fullName evidence="6">NADH:flavin oxidoreductase/NADH oxidase</fullName>
    </submittedName>
</protein>
<evidence type="ECO:0000256" key="1">
    <source>
        <dbReference type="ARBA" id="ARBA00001917"/>
    </source>
</evidence>
<comment type="cofactor">
    <cofactor evidence="1">
        <name>FMN</name>
        <dbReference type="ChEBI" id="CHEBI:58210"/>
    </cofactor>
</comment>
<dbReference type="FunFam" id="3.20.20.70:FF:000059">
    <property type="entry name" value="N-ethylmaleimide reductase, FMN-linked"/>
    <property type="match status" value="1"/>
</dbReference>
<feature type="domain" description="NADH:flavin oxidoreductase/NADH oxidase N-terminal" evidence="5">
    <location>
        <begin position="7"/>
        <end position="340"/>
    </location>
</feature>
<sequence length="364" mass="40163">MPTLLDRIQIGDLDLDNRVVMAPMTRSRAGECDIPTDLNGQYYAQRATAGLIVSEATNVSRWSSAFERAPGIYTDAQVQGWKSIVNQIHDAGGKIFLQLWHSGRISSFALLGGHEPLSPSGVNDDLEKLQVWAQLANGAYTKIHATPSRAMTRDEIKHVVREYRLAAEHAWSVGFDGVEIHAANGYLPHQFLSPTINRRDDEYGGSAENRARFLKEIIDNVGEVMPVSRVGVRISPFAHYNNVRDPDPASTYSYVAEMLERFKVGYTHLADTNGWAGAPDLPAILDIVRPRFSGTLIANGGISIEQAKQLLNKGQIDLVAFGRLYISNPDLVGRIRHDAPLSDSEPRGWYGGNEAGYTDYPPHA</sequence>
<dbReference type="GO" id="GO:0005829">
    <property type="term" value="C:cytosol"/>
    <property type="evidence" value="ECO:0007669"/>
    <property type="project" value="TreeGrafter"/>
</dbReference>
<dbReference type="EMBL" id="FCOX02000063">
    <property type="protein sequence ID" value="SAL04408.1"/>
    <property type="molecule type" value="Genomic_DNA"/>
</dbReference>
<name>A0A158EC40_9BURK</name>
<evidence type="ECO:0000256" key="4">
    <source>
        <dbReference type="SAM" id="MobiDB-lite"/>
    </source>
</evidence>